<dbReference type="RefSeq" id="WP_184846912.1">
    <property type="nucleotide sequence ID" value="NZ_JACHMN010000003.1"/>
</dbReference>
<evidence type="ECO:0000313" key="2">
    <source>
        <dbReference type="Proteomes" id="UP000587527"/>
    </source>
</evidence>
<accession>A0A841C3X3</accession>
<dbReference type="EMBL" id="JACHMN010000003">
    <property type="protein sequence ID" value="MBB5874636.1"/>
    <property type="molecule type" value="Genomic_DNA"/>
</dbReference>
<dbReference type="AlphaFoldDB" id="A0A841C3X3"/>
<gene>
    <name evidence="1" type="ORF">F4553_008070</name>
</gene>
<sequence length="276" mass="30006">MAKLAVQRPLPGVEIRLIDLVFGSHPVDERIVARYQGRGGEVFVHCLTHDTLLPGHSWNWAQSTAAEPQTWCDGCKPVAAAQQDAADEGRRQAPLVKAFRESDAQLQERVRRYRAMARRRYPADIDAALERATDLQINAAHGVCESATSVILAMIEARYGQQDRELVTALVDRRLVTRANRAPAAAIEAVQAADDLGTNVYAAADRVAAMLRRAEVPVPLVELGLVGASYHSLQAGSGTYAPSDTGPWTGETVRKLSRLLQLSGRARATMDPAILP</sequence>
<evidence type="ECO:0000313" key="1">
    <source>
        <dbReference type="EMBL" id="MBB5874636.1"/>
    </source>
</evidence>
<reference evidence="1 2" key="1">
    <citation type="submission" date="2020-08" db="EMBL/GenBank/DDBJ databases">
        <title>Sequencing the genomes of 1000 actinobacteria strains.</title>
        <authorList>
            <person name="Klenk H.-P."/>
        </authorList>
    </citation>
    <scope>NUCLEOTIDE SEQUENCE [LARGE SCALE GENOMIC DNA]</scope>
    <source>
        <strain evidence="1 2">DSM 45362</strain>
    </source>
</reference>
<keyword evidence="2" id="KW-1185">Reference proteome</keyword>
<comment type="caution">
    <text evidence="1">The sequence shown here is derived from an EMBL/GenBank/DDBJ whole genome shotgun (WGS) entry which is preliminary data.</text>
</comment>
<organism evidence="1 2">
    <name type="scientific">Allocatelliglobosispora scoriae</name>
    <dbReference type="NCBI Taxonomy" id="643052"/>
    <lineage>
        <taxon>Bacteria</taxon>
        <taxon>Bacillati</taxon>
        <taxon>Actinomycetota</taxon>
        <taxon>Actinomycetes</taxon>
        <taxon>Micromonosporales</taxon>
        <taxon>Micromonosporaceae</taxon>
        <taxon>Allocatelliglobosispora</taxon>
    </lineage>
</organism>
<name>A0A841C3X3_9ACTN</name>
<proteinExistence type="predicted"/>
<protein>
    <submittedName>
        <fullName evidence="1">Uncharacterized protein</fullName>
    </submittedName>
</protein>
<dbReference type="Proteomes" id="UP000587527">
    <property type="component" value="Unassembled WGS sequence"/>
</dbReference>